<reference evidence="1" key="2">
    <citation type="journal article" date="2015" name="Fish Shellfish Immunol.">
        <title>Early steps in the European eel (Anguilla anguilla)-Vibrio vulnificus interaction in the gills: Role of the RtxA13 toxin.</title>
        <authorList>
            <person name="Callol A."/>
            <person name="Pajuelo D."/>
            <person name="Ebbesson L."/>
            <person name="Teles M."/>
            <person name="MacKenzie S."/>
            <person name="Amaro C."/>
        </authorList>
    </citation>
    <scope>NUCLEOTIDE SEQUENCE</scope>
</reference>
<name>A0A0E9VXE2_ANGAN</name>
<protein>
    <submittedName>
        <fullName evidence="1">Uncharacterized protein</fullName>
    </submittedName>
</protein>
<organism evidence="1">
    <name type="scientific">Anguilla anguilla</name>
    <name type="common">European freshwater eel</name>
    <name type="synonym">Muraena anguilla</name>
    <dbReference type="NCBI Taxonomy" id="7936"/>
    <lineage>
        <taxon>Eukaryota</taxon>
        <taxon>Metazoa</taxon>
        <taxon>Chordata</taxon>
        <taxon>Craniata</taxon>
        <taxon>Vertebrata</taxon>
        <taxon>Euteleostomi</taxon>
        <taxon>Actinopterygii</taxon>
        <taxon>Neopterygii</taxon>
        <taxon>Teleostei</taxon>
        <taxon>Anguilliformes</taxon>
        <taxon>Anguillidae</taxon>
        <taxon>Anguilla</taxon>
    </lineage>
</organism>
<dbReference type="EMBL" id="GBXM01025773">
    <property type="protein sequence ID" value="JAH82804.1"/>
    <property type="molecule type" value="Transcribed_RNA"/>
</dbReference>
<sequence>MLIIGLSANKLPCSLVHF</sequence>
<accession>A0A0E9VXE2</accession>
<dbReference type="AlphaFoldDB" id="A0A0E9VXE2"/>
<proteinExistence type="predicted"/>
<evidence type="ECO:0000313" key="1">
    <source>
        <dbReference type="EMBL" id="JAH82804.1"/>
    </source>
</evidence>
<reference evidence="1" key="1">
    <citation type="submission" date="2014-11" db="EMBL/GenBank/DDBJ databases">
        <authorList>
            <person name="Amaro Gonzalez C."/>
        </authorList>
    </citation>
    <scope>NUCLEOTIDE SEQUENCE</scope>
</reference>
<dbReference type="EMBL" id="GBXM01031049">
    <property type="protein sequence ID" value="JAH77528.1"/>
    <property type="molecule type" value="Transcribed_RNA"/>
</dbReference>